<dbReference type="EMBL" id="BBMS01000139">
    <property type="protein sequence ID" value="GAL31212.1"/>
    <property type="molecule type" value="Genomic_DNA"/>
</dbReference>
<comment type="caution">
    <text evidence="3">The sequence shown here is derived from an EMBL/GenBank/DDBJ whole genome shotgun (WGS) entry which is preliminary data.</text>
</comment>
<organism evidence="3 4">
    <name type="scientific">Vibrio variabilis</name>
    <dbReference type="NCBI Taxonomy" id="990271"/>
    <lineage>
        <taxon>Bacteria</taxon>
        <taxon>Pseudomonadati</taxon>
        <taxon>Pseudomonadota</taxon>
        <taxon>Gammaproteobacteria</taxon>
        <taxon>Vibrionales</taxon>
        <taxon>Vibrionaceae</taxon>
        <taxon>Vibrio</taxon>
    </lineage>
</organism>
<keyword evidence="1" id="KW-0378">Hydrolase</keyword>
<dbReference type="PANTHER" id="PTHR43674:SF2">
    <property type="entry name" value="BETA-UREIDOPROPIONASE"/>
    <property type="match status" value="1"/>
</dbReference>
<dbReference type="Proteomes" id="UP000029223">
    <property type="component" value="Unassembled WGS sequence"/>
</dbReference>
<evidence type="ECO:0000256" key="1">
    <source>
        <dbReference type="ARBA" id="ARBA00022801"/>
    </source>
</evidence>
<sequence length="256" mass="27191">MVSSINISLPQVPVFKEDIAANIEKHLVVIEASASLDADLVVFPELSLTGYELKSLGKLAQGKEPSNFSQLSQAAIKHNISVIVGCPLVSGHTLKPSIGAVVCHPDGNVEFYDKQYLHDGEHEYCSSGSEDYFLTIKGYKVALAICADFSCPEHVTRAKHSGADVYLASALISKAGYSTDARLLSDIAASNGMPVLLSNHISPTGGWLVCGNNSIWDSEGKLVTSSESAEECVVLCSIAGSTVRASKHNKLLKIDG</sequence>
<dbReference type="Pfam" id="PF00795">
    <property type="entry name" value="CN_hydrolase"/>
    <property type="match status" value="1"/>
</dbReference>
<name>A0ABQ0JR18_9VIBR</name>
<gene>
    <name evidence="3" type="ORF">JCM19239_2571</name>
</gene>
<dbReference type="SUPFAM" id="SSF56317">
    <property type="entry name" value="Carbon-nitrogen hydrolase"/>
    <property type="match status" value="1"/>
</dbReference>
<evidence type="ECO:0000313" key="3">
    <source>
        <dbReference type="EMBL" id="GAL31212.1"/>
    </source>
</evidence>
<dbReference type="InterPro" id="IPR036526">
    <property type="entry name" value="C-N_Hydrolase_sf"/>
</dbReference>
<evidence type="ECO:0000259" key="2">
    <source>
        <dbReference type="PROSITE" id="PS50263"/>
    </source>
</evidence>
<feature type="domain" description="CN hydrolase" evidence="2">
    <location>
        <begin position="5"/>
        <end position="240"/>
    </location>
</feature>
<evidence type="ECO:0000313" key="4">
    <source>
        <dbReference type="Proteomes" id="UP000029223"/>
    </source>
</evidence>
<dbReference type="PROSITE" id="PS50263">
    <property type="entry name" value="CN_HYDROLASE"/>
    <property type="match status" value="1"/>
</dbReference>
<keyword evidence="4" id="KW-1185">Reference proteome</keyword>
<dbReference type="Gene3D" id="3.60.110.10">
    <property type="entry name" value="Carbon-nitrogen hydrolase"/>
    <property type="match status" value="1"/>
</dbReference>
<reference evidence="4" key="1">
    <citation type="submission" date="2014-09" db="EMBL/GenBank/DDBJ databases">
        <title>Vibrio variabilis JCM 19239. (C206) whole genome shotgun sequence.</title>
        <authorList>
            <person name="Sawabe T."/>
            <person name="Meirelles P."/>
            <person name="Nakanishi M."/>
            <person name="Sayaka M."/>
            <person name="Hattori M."/>
            <person name="Ohkuma M."/>
        </authorList>
    </citation>
    <scope>NUCLEOTIDE SEQUENCE [LARGE SCALE GENOMIC DNA]</scope>
    <source>
        <strain evidence="4">JCM 19239</strain>
    </source>
</reference>
<dbReference type="InterPro" id="IPR003010">
    <property type="entry name" value="C-N_Hydrolase"/>
</dbReference>
<proteinExistence type="predicted"/>
<accession>A0ABQ0JR18</accession>
<dbReference type="CDD" id="cd07197">
    <property type="entry name" value="nitrilase"/>
    <property type="match status" value="1"/>
</dbReference>
<dbReference type="InterPro" id="IPR050345">
    <property type="entry name" value="Aliph_Amidase/BUP"/>
</dbReference>
<protein>
    <submittedName>
        <fullName evidence="3">Predicted amidohydrolase</fullName>
    </submittedName>
</protein>
<dbReference type="PANTHER" id="PTHR43674">
    <property type="entry name" value="NITRILASE C965.09-RELATED"/>
    <property type="match status" value="1"/>
</dbReference>